<proteinExistence type="predicted"/>
<name>A0AAV4NNA3_9ARAC</name>
<evidence type="ECO:0000313" key="2">
    <source>
        <dbReference type="EMBL" id="GIX85278.1"/>
    </source>
</evidence>
<dbReference type="Proteomes" id="UP001054837">
    <property type="component" value="Unassembled WGS sequence"/>
</dbReference>
<comment type="caution">
    <text evidence="2">The sequence shown here is derived from an EMBL/GenBank/DDBJ whole genome shotgun (WGS) entry which is preliminary data.</text>
</comment>
<evidence type="ECO:0000256" key="1">
    <source>
        <dbReference type="SAM" id="MobiDB-lite"/>
    </source>
</evidence>
<gene>
    <name evidence="2" type="ORF">CDAR_543741</name>
</gene>
<sequence>MEFLQQPPFTPPPKEKKGWGQEQEHGIKNKFLTCKSDLIEKEVRIKIFVVPPHLSTLLDSSAPGCRSDRLRSSALAVCQFEFQCLATCI</sequence>
<feature type="compositionally biased region" description="Basic and acidic residues" evidence="1">
    <location>
        <begin position="13"/>
        <end position="23"/>
    </location>
</feature>
<evidence type="ECO:0000313" key="3">
    <source>
        <dbReference type="Proteomes" id="UP001054837"/>
    </source>
</evidence>
<dbReference type="EMBL" id="BPLQ01001767">
    <property type="protein sequence ID" value="GIX85278.1"/>
    <property type="molecule type" value="Genomic_DNA"/>
</dbReference>
<accession>A0AAV4NNA3</accession>
<keyword evidence="3" id="KW-1185">Reference proteome</keyword>
<protein>
    <submittedName>
        <fullName evidence="2">Uncharacterized protein</fullName>
    </submittedName>
</protein>
<organism evidence="2 3">
    <name type="scientific">Caerostris darwini</name>
    <dbReference type="NCBI Taxonomy" id="1538125"/>
    <lineage>
        <taxon>Eukaryota</taxon>
        <taxon>Metazoa</taxon>
        <taxon>Ecdysozoa</taxon>
        <taxon>Arthropoda</taxon>
        <taxon>Chelicerata</taxon>
        <taxon>Arachnida</taxon>
        <taxon>Araneae</taxon>
        <taxon>Araneomorphae</taxon>
        <taxon>Entelegynae</taxon>
        <taxon>Araneoidea</taxon>
        <taxon>Araneidae</taxon>
        <taxon>Caerostris</taxon>
    </lineage>
</organism>
<reference evidence="2 3" key="1">
    <citation type="submission" date="2021-06" db="EMBL/GenBank/DDBJ databases">
        <title>Caerostris darwini draft genome.</title>
        <authorList>
            <person name="Kono N."/>
            <person name="Arakawa K."/>
        </authorList>
    </citation>
    <scope>NUCLEOTIDE SEQUENCE [LARGE SCALE GENOMIC DNA]</scope>
</reference>
<feature type="region of interest" description="Disordered" evidence="1">
    <location>
        <begin position="1"/>
        <end position="23"/>
    </location>
</feature>
<dbReference type="AlphaFoldDB" id="A0AAV4NNA3"/>